<reference evidence="1" key="1">
    <citation type="submission" date="2023-03" db="EMBL/GenBank/DDBJ databases">
        <title>Chromosome-scale reference genome and RAD-based genetic map of yellow starthistle (Centaurea solstitialis) reveal putative structural variation and QTLs associated with invader traits.</title>
        <authorList>
            <person name="Reatini B."/>
            <person name="Cang F.A."/>
            <person name="Jiang Q."/>
            <person name="Mckibben M.T.W."/>
            <person name="Barker M.S."/>
            <person name="Rieseberg L.H."/>
            <person name="Dlugosch K.M."/>
        </authorList>
    </citation>
    <scope>NUCLEOTIDE SEQUENCE</scope>
    <source>
        <strain evidence="1">CAN-66</strain>
        <tissue evidence="1">Leaf</tissue>
    </source>
</reference>
<organism evidence="1 2">
    <name type="scientific">Centaurea solstitialis</name>
    <name type="common">yellow star-thistle</name>
    <dbReference type="NCBI Taxonomy" id="347529"/>
    <lineage>
        <taxon>Eukaryota</taxon>
        <taxon>Viridiplantae</taxon>
        <taxon>Streptophyta</taxon>
        <taxon>Embryophyta</taxon>
        <taxon>Tracheophyta</taxon>
        <taxon>Spermatophyta</taxon>
        <taxon>Magnoliopsida</taxon>
        <taxon>eudicotyledons</taxon>
        <taxon>Gunneridae</taxon>
        <taxon>Pentapetalae</taxon>
        <taxon>asterids</taxon>
        <taxon>campanulids</taxon>
        <taxon>Asterales</taxon>
        <taxon>Asteraceae</taxon>
        <taxon>Carduoideae</taxon>
        <taxon>Cardueae</taxon>
        <taxon>Centaureinae</taxon>
        <taxon>Centaurea</taxon>
    </lineage>
</organism>
<keyword evidence="2" id="KW-1185">Reference proteome</keyword>
<evidence type="ECO:0000313" key="2">
    <source>
        <dbReference type="Proteomes" id="UP001172457"/>
    </source>
</evidence>
<dbReference type="AlphaFoldDB" id="A0AA38S8N0"/>
<evidence type="ECO:0000313" key="1">
    <source>
        <dbReference type="EMBL" id="KAJ9538245.1"/>
    </source>
</evidence>
<gene>
    <name evidence="1" type="ORF">OSB04_030978</name>
</gene>
<comment type="caution">
    <text evidence="1">The sequence shown here is derived from an EMBL/GenBank/DDBJ whole genome shotgun (WGS) entry which is preliminary data.</text>
</comment>
<proteinExistence type="predicted"/>
<dbReference type="Proteomes" id="UP001172457">
    <property type="component" value="Chromosome 8"/>
</dbReference>
<protein>
    <submittedName>
        <fullName evidence="1">Uncharacterized protein</fullName>
    </submittedName>
</protein>
<dbReference type="EMBL" id="JARYMX010000008">
    <property type="protein sequence ID" value="KAJ9538245.1"/>
    <property type="molecule type" value="Genomic_DNA"/>
</dbReference>
<accession>A0AA38S8N0</accession>
<sequence>MALPDEMQIGFLEQDKDFPFLSRLVSSTPCSSCALVAKPKGKNTNASSEPDEKLINFLNNMSSKYGNPELISYDSCLKKLNMIGWDKNDPLYFSAFSLIIG</sequence>
<name>A0AA38S8N0_9ASTR</name>